<dbReference type="PANTHER" id="PTHR42680">
    <property type="entry name" value="DCTP DEAMINASE"/>
    <property type="match status" value="1"/>
</dbReference>
<protein>
    <recommendedName>
        <fullName evidence="5">Deoxycytidine triphosphate deaminase</fullName>
    </recommendedName>
</protein>
<dbReference type="EMBL" id="JBHSLF010000014">
    <property type="protein sequence ID" value="MFC5343570.1"/>
    <property type="molecule type" value="Genomic_DNA"/>
</dbReference>
<dbReference type="Proteomes" id="UP001596152">
    <property type="component" value="Unassembled WGS sequence"/>
</dbReference>
<evidence type="ECO:0000313" key="4">
    <source>
        <dbReference type="Proteomes" id="UP001596152"/>
    </source>
</evidence>
<proteinExistence type="predicted"/>
<keyword evidence="2" id="KW-0546">Nucleotide metabolism</keyword>
<dbReference type="CDD" id="cd07557">
    <property type="entry name" value="trimeric_dUTPase"/>
    <property type="match status" value="1"/>
</dbReference>
<dbReference type="RefSeq" id="WP_374035905.1">
    <property type="nucleotide sequence ID" value="NZ_CP169082.1"/>
</dbReference>
<gene>
    <name evidence="3" type="ORF">ACFPIE_06570</name>
</gene>
<name>A0ABW0FPB1_9CAUL</name>
<dbReference type="PANTHER" id="PTHR42680:SF3">
    <property type="entry name" value="DCTP DEAMINASE"/>
    <property type="match status" value="1"/>
</dbReference>
<dbReference type="SUPFAM" id="SSF51283">
    <property type="entry name" value="dUTPase-like"/>
    <property type="match status" value="1"/>
</dbReference>
<reference evidence="4" key="1">
    <citation type="journal article" date="2019" name="Int. J. Syst. Evol. Microbiol.">
        <title>The Global Catalogue of Microorganisms (GCM) 10K type strain sequencing project: providing services to taxonomists for standard genome sequencing and annotation.</title>
        <authorList>
            <consortium name="The Broad Institute Genomics Platform"/>
            <consortium name="The Broad Institute Genome Sequencing Center for Infectious Disease"/>
            <person name="Wu L."/>
            <person name="Ma J."/>
        </authorList>
    </citation>
    <scope>NUCLEOTIDE SEQUENCE [LARGE SCALE GENOMIC DNA]</scope>
    <source>
        <strain evidence="4">JCM 12125</strain>
    </source>
</reference>
<sequence length="258" mass="28884">MRDEGDPTNSEGRGFWTWSTIARRNEEHFAETGRYIIEGFEKDQEKRRERASYNLTVGAEIYISPASDEDPKSRERLRPRESRAIPSGQFAFLQTAEWVSIPEDAIAFIALRSKATKFRGLVNVSGFYVEPGYSGYLIFAVFNAGPGTIHVARGDEWFEIFFADLDGGSHGREKQGFTGISTDLITPLAHQFHSLPGLDKKIDETKSALDERLQKVERDHSILRWSMALIIGAFIALGVKTCTEPGAARTPTQAEAPR</sequence>
<keyword evidence="1" id="KW-0378">Hydrolase</keyword>
<accession>A0ABW0FPB1</accession>
<dbReference type="InterPro" id="IPR011962">
    <property type="entry name" value="dCTP_deaminase"/>
</dbReference>
<dbReference type="InterPro" id="IPR036157">
    <property type="entry name" value="dUTPase-like_sf"/>
</dbReference>
<comment type="caution">
    <text evidence="3">The sequence shown here is derived from an EMBL/GenBank/DDBJ whole genome shotgun (WGS) entry which is preliminary data.</text>
</comment>
<dbReference type="InterPro" id="IPR033704">
    <property type="entry name" value="dUTPase_trimeric"/>
</dbReference>
<evidence type="ECO:0008006" key="5">
    <source>
        <dbReference type="Google" id="ProtNLM"/>
    </source>
</evidence>
<evidence type="ECO:0000256" key="1">
    <source>
        <dbReference type="ARBA" id="ARBA00022801"/>
    </source>
</evidence>
<organism evidence="3 4">
    <name type="scientific">Brevundimonas staleyi</name>
    <dbReference type="NCBI Taxonomy" id="74326"/>
    <lineage>
        <taxon>Bacteria</taxon>
        <taxon>Pseudomonadati</taxon>
        <taxon>Pseudomonadota</taxon>
        <taxon>Alphaproteobacteria</taxon>
        <taxon>Caulobacterales</taxon>
        <taxon>Caulobacteraceae</taxon>
        <taxon>Brevundimonas</taxon>
    </lineage>
</organism>
<keyword evidence="4" id="KW-1185">Reference proteome</keyword>
<evidence type="ECO:0000256" key="2">
    <source>
        <dbReference type="ARBA" id="ARBA00023080"/>
    </source>
</evidence>
<evidence type="ECO:0000313" key="3">
    <source>
        <dbReference type="EMBL" id="MFC5343570.1"/>
    </source>
</evidence>
<dbReference type="Gene3D" id="2.70.40.10">
    <property type="match status" value="1"/>
</dbReference>
<dbReference type="Pfam" id="PF22769">
    <property type="entry name" value="DCD"/>
    <property type="match status" value="1"/>
</dbReference>